<evidence type="ECO:0000256" key="3">
    <source>
        <dbReference type="ARBA" id="ARBA00022741"/>
    </source>
</evidence>
<gene>
    <name evidence="8" type="ORF">BDZ94DRAFT_1259493</name>
</gene>
<dbReference type="Pfam" id="PF00069">
    <property type="entry name" value="Pkinase"/>
    <property type="match status" value="2"/>
</dbReference>
<dbReference type="PANTHER" id="PTHR24351">
    <property type="entry name" value="RIBOSOMAL PROTEIN S6 KINASE"/>
    <property type="match status" value="1"/>
</dbReference>
<name>A0A9P6CJW2_9AGAR</name>
<evidence type="ECO:0000256" key="2">
    <source>
        <dbReference type="ARBA" id="ARBA00022679"/>
    </source>
</evidence>
<dbReference type="Proteomes" id="UP000807353">
    <property type="component" value="Unassembled WGS sequence"/>
</dbReference>
<evidence type="ECO:0000313" key="8">
    <source>
        <dbReference type="EMBL" id="KAF9463254.1"/>
    </source>
</evidence>
<dbReference type="SUPFAM" id="SSF56112">
    <property type="entry name" value="Protein kinase-like (PK-like)"/>
    <property type="match status" value="1"/>
</dbReference>
<evidence type="ECO:0000256" key="4">
    <source>
        <dbReference type="ARBA" id="ARBA00022777"/>
    </source>
</evidence>
<evidence type="ECO:0000256" key="1">
    <source>
        <dbReference type="ARBA" id="ARBA00022527"/>
    </source>
</evidence>
<dbReference type="GO" id="GO:0004674">
    <property type="term" value="F:protein serine/threonine kinase activity"/>
    <property type="evidence" value="ECO:0007669"/>
    <property type="project" value="UniProtKB-KW"/>
</dbReference>
<keyword evidence="3" id="KW-0547">Nucleotide-binding</keyword>
<sequence length="423" mass="47805">MCFKICRKAERERQSFVNELIAYKSLIKRDLVGTAFVLRLDGVFEDQTRTFLAFNSVQRSLADALVGPRSDVVHHKVQWVAQIVLGISAIHSCGIIHRDLEPSNIFLDVQNNIRIAGFDSAFIRDPNDGRRTTDPGENSSQSSSSSSSSILRRRGPSKQRTSTSTTSPPGFFVLDDVCGTWPYMAPEIVVNATKRFKIDKRMCTKAVDYWSLGCLVYALEKGEPLFGNFGDITLYGRCKDNEKYHRFEGLDEDVESVIFGLTRIDATKRFGDTNLRKHPYFRDQNGESEFKRWGRHRPPPPKSRPETYIHIEPDSDVSPGKSPVIYRPILNYTETVGDECPREAERLLGRNPSNESNIGRRSLRNKCSPKVPDPTASPTEELTGSEGEWILGEHCWINPRGIWGASAGRGMPDMNIILYETRL</sequence>
<feature type="domain" description="Protein kinase" evidence="7">
    <location>
        <begin position="1"/>
        <end position="281"/>
    </location>
</feature>
<reference evidence="8" key="1">
    <citation type="submission" date="2020-11" db="EMBL/GenBank/DDBJ databases">
        <authorList>
            <consortium name="DOE Joint Genome Institute"/>
            <person name="Ahrendt S."/>
            <person name="Riley R."/>
            <person name="Andreopoulos W."/>
            <person name="Labutti K."/>
            <person name="Pangilinan J."/>
            <person name="Ruiz-Duenas F.J."/>
            <person name="Barrasa J.M."/>
            <person name="Sanchez-Garcia M."/>
            <person name="Camarero S."/>
            <person name="Miyauchi S."/>
            <person name="Serrano A."/>
            <person name="Linde D."/>
            <person name="Babiker R."/>
            <person name="Drula E."/>
            <person name="Ayuso-Fernandez I."/>
            <person name="Pacheco R."/>
            <person name="Padilla G."/>
            <person name="Ferreira P."/>
            <person name="Barriuso J."/>
            <person name="Kellner H."/>
            <person name="Castanera R."/>
            <person name="Alfaro M."/>
            <person name="Ramirez L."/>
            <person name="Pisabarro A.G."/>
            <person name="Kuo A."/>
            <person name="Tritt A."/>
            <person name="Lipzen A."/>
            <person name="He G."/>
            <person name="Yan M."/>
            <person name="Ng V."/>
            <person name="Cullen D."/>
            <person name="Martin F."/>
            <person name="Rosso M.-N."/>
            <person name="Henrissat B."/>
            <person name="Hibbett D."/>
            <person name="Martinez A.T."/>
            <person name="Grigoriev I.V."/>
        </authorList>
    </citation>
    <scope>NUCLEOTIDE SEQUENCE</scope>
    <source>
        <strain evidence="8">CBS 247.69</strain>
    </source>
</reference>
<keyword evidence="2" id="KW-0808">Transferase</keyword>
<keyword evidence="9" id="KW-1185">Reference proteome</keyword>
<feature type="region of interest" description="Disordered" evidence="6">
    <location>
        <begin position="346"/>
        <end position="383"/>
    </location>
</feature>
<evidence type="ECO:0000313" key="9">
    <source>
        <dbReference type="Proteomes" id="UP000807353"/>
    </source>
</evidence>
<dbReference type="InterPro" id="IPR000719">
    <property type="entry name" value="Prot_kinase_dom"/>
</dbReference>
<dbReference type="Gene3D" id="1.10.510.10">
    <property type="entry name" value="Transferase(Phosphotransferase) domain 1"/>
    <property type="match status" value="1"/>
</dbReference>
<feature type="compositionally biased region" description="Low complexity" evidence="6">
    <location>
        <begin position="139"/>
        <end position="149"/>
    </location>
</feature>
<proteinExistence type="predicted"/>
<dbReference type="InterPro" id="IPR011009">
    <property type="entry name" value="Kinase-like_dom_sf"/>
</dbReference>
<feature type="compositionally biased region" description="Basic and acidic residues" evidence="6">
    <location>
        <begin position="125"/>
        <end position="134"/>
    </location>
</feature>
<accession>A0A9P6CJW2</accession>
<organism evidence="8 9">
    <name type="scientific">Collybia nuda</name>
    <dbReference type="NCBI Taxonomy" id="64659"/>
    <lineage>
        <taxon>Eukaryota</taxon>
        <taxon>Fungi</taxon>
        <taxon>Dikarya</taxon>
        <taxon>Basidiomycota</taxon>
        <taxon>Agaricomycotina</taxon>
        <taxon>Agaricomycetes</taxon>
        <taxon>Agaricomycetidae</taxon>
        <taxon>Agaricales</taxon>
        <taxon>Tricholomatineae</taxon>
        <taxon>Clitocybaceae</taxon>
        <taxon>Collybia</taxon>
    </lineage>
</organism>
<protein>
    <submittedName>
        <fullName evidence="8">Kinase-like domain-containing protein</fullName>
    </submittedName>
</protein>
<evidence type="ECO:0000259" key="7">
    <source>
        <dbReference type="PROSITE" id="PS50011"/>
    </source>
</evidence>
<feature type="region of interest" description="Disordered" evidence="6">
    <location>
        <begin position="124"/>
        <end position="166"/>
    </location>
</feature>
<evidence type="ECO:0000256" key="6">
    <source>
        <dbReference type="SAM" id="MobiDB-lite"/>
    </source>
</evidence>
<dbReference type="GO" id="GO:0005524">
    <property type="term" value="F:ATP binding"/>
    <property type="evidence" value="ECO:0007669"/>
    <property type="project" value="UniProtKB-KW"/>
</dbReference>
<dbReference type="OrthoDB" id="10252171at2759"/>
<keyword evidence="5" id="KW-0067">ATP-binding</keyword>
<keyword evidence="1" id="KW-0723">Serine/threonine-protein kinase</keyword>
<dbReference type="EMBL" id="MU150264">
    <property type="protein sequence ID" value="KAF9463254.1"/>
    <property type="molecule type" value="Genomic_DNA"/>
</dbReference>
<evidence type="ECO:0000256" key="5">
    <source>
        <dbReference type="ARBA" id="ARBA00022840"/>
    </source>
</evidence>
<dbReference type="AlphaFoldDB" id="A0A9P6CJW2"/>
<keyword evidence="4 8" id="KW-0418">Kinase</keyword>
<comment type="caution">
    <text evidence="8">The sequence shown here is derived from an EMBL/GenBank/DDBJ whole genome shotgun (WGS) entry which is preliminary data.</text>
</comment>
<feature type="compositionally biased region" description="Basic and acidic residues" evidence="6">
    <location>
        <begin position="303"/>
        <end position="313"/>
    </location>
</feature>
<dbReference type="PROSITE" id="PS50011">
    <property type="entry name" value="PROTEIN_KINASE_DOM"/>
    <property type="match status" value="1"/>
</dbReference>
<feature type="region of interest" description="Disordered" evidence="6">
    <location>
        <begin position="290"/>
        <end position="315"/>
    </location>
</feature>
<dbReference type="SMART" id="SM00220">
    <property type="entry name" value="S_TKc"/>
    <property type="match status" value="1"/>
</dbReference>